<keyword evidence="1" id="KW-1133">Transmembrane helix</keyword>
<organism evidence="2 3">
    <name type="scientific">Alkanindiges hydrocarboniclasticus</name>
    <dbReference type="NCBI Taxonomy" id="1907941"/>
    <lineage>
        <taxon>Bacteria</taxon>
        <taxon>Pseudomonadati</taxon>
        <taxon>Pseudomonadota</taxon>
        <taxon>Gammaproteobacteria</taxon>
        <taxon>Moraxellales</taxon>
        <taxon>Moraxellaceae</taxon>
        <taxon>Alkanindiges</taxon>
    </lineage>
</organism>
<reference evidence="2 3" key="1">
    <citation type="submission" date="2016-10" db="EMBL/GenBank/DDBJ databases">
        <title>Draft Genome sequence of Alkanindiges sp. strain H1.</title>
        <authorList>
            <person name="Subhash Y."/>
            <person name="Lee S."/>
        </authorList>
    </citation>
    <scope>NUCLEOTIDE SEQUENCE [LARGE SCALE GENOMIC DNA]</scope>
    <source>
        <strain evidence="2 3">H1</strain>
    </source>
</reference>
<proteinExistence type="predicted"/>
<keyword evidence="1" id="KW-0812">Transmembrane</keyword>
<dbReference type="Pfam" id="PF13593">
    <property type="entry name" value="SBF_like"/>
    <property type="match status" value="1"/>
</dbReference>
<dbReference type="InterPro" id="IPR016833">
    <property type="entry name" value="Put_Na-Bile_cotransptr"/>
</dbReference>
<feature type="transmembrane region" description="Helical" evidence="1">
    <location>
        <begin position="34"/>
        <end position="52"/>
    </location>
</feature>
<dbReference type="STRING" id="1907941.BKE30_08180"/>
<dbReference type="PANTHER" id="PTHR18640:SF5">
    <property type="entry name" value="SODIUM_BILE ACID COTRANSPORTER 7"/>
    <property type="match status" value="1"/>
</dbReference>
<dbReference type="PANTHER" id="PTHR18640">
    <property type="entry name" value="SOLUTE CARRIER FAMILY 10 MEMBER 7"/>
    <property type="match status" value="1"/>
</dbReference>
<evidence type="ECO:0000256" key="1">
    <source>
        <dbReference type="SAM" id="Phobius"/>
    </source>
</evidence>
<feature type="transmembrane region" description="Helical" evidence="1">
    <location>
        <begin position="296"/>
        <end position="319"/>
    </location>
</feature>
<feature type="transmembrane region" description="Helical" evidence="1">
    <location>
        <begin position="9"/>
        <end position="28"/>
    </location>
</feature>
<dbReference type="Proteomes" id="UP000192132">
    <property type="component" value="Unassembled WGS sequence"/>
</dbReference>
<dbReference type="OrthoDB" id="9792271at2"/>
<evidence type="ECO:0000313" key="2">
    <source>
        <dbReference type="EMBL" id="ONG39764.1"/>
    </source>
</evidence>
<dbReference type="PIRSF" id="PIRSF026166">
    <property type="entry name" value="UCP026166"/>
    <property type="match status" value="1"/>
</dbReference>
<feature type="transmembrane region" description="Helical" evidence="1">
    <location>
        <begin position="73"/>
        <end position="94"/>
    </location>
</feature>
<feature type="transmembrane region" description="Helical" evidence="1">
    <location>
        <begin position="106"/>
        <end position="126"/>
    </location>
</feature>
<evidence type="ECO:0000313" key="3">
    <source>
        <dbReference type="Proteomes" id="UP000192132"/>
    </source>
</evidence>
<feature type="transmembrane region" description="Helical" evidence="1">
    <location>
        <begin position="138"/>
        <end position="158"/>
    </location>
</feature>
<protein>
    <submittedName>
        <fullName evidence="2">Bile acid:sodium symporter</fullName>
    </submittedName>
</protein>
<dbReference type="InterPro" id="IPR038770">
    <property type="entry name" value="Na+/solute_symporter_sf"/>
</dbReference>
<sequence>MNIFKSLRTFFDNFTILLFMMVLLASLWPVQGQAAAAFNHFTDIAIALLFFLHGAKLSREAIIQGITHWRLHLFIFASTFVLFPILGLMFRPIFEPFLTPTLYLGILYICVLPSTVQSSIAFTSVARGNVAAAMCSASLSNILGMFLTPVLVGLFIHSQASQQDVNSTQAAFSIVFMLLVPFVLGQLCRSKVFPLIQRYPIMVKVVDQGSILLVVYAAFSEAINEGLWQQVSGSILFALTIICGVILAIVMVGLTYASRALGFNKEDEITIVFCGSKKTLASGLPMAKILFVGHPIGMLILPLILFHQIQLVVCGILAARYAKRPENGVTTEQ</sequence>
<accession>A0A1S8CUV8</accession>
<dbReference type="AlphaFoldDB" id="A0A1S8CUV8"/>
<keyword evidence="3" id="KW-1185">Reference proteome</keyword>
<gene>
    <name evidence="2" type="ORF">BKE30_08180</name>
</gene>
<comment type="caution">
    <text evidence="2">The sequence shown here is derived from an EMBL/GenBank/DDBJ whole genome shotgun (WGS) entry which is preliminary data.</text>
</comment>
<dbReference type="Gene3D" id="1.20.1530.20">
    <property type="match status" value="1"/>
</dbReference>
<feature type="transmembrane region" description="Helical" evidence="1">
    <location>
        <begin position="170"/>
        <end position="189"/>
    </location>
</feature>
<dbReference type="EMBL" id="MLCN01000022">
    <property type="protein sequence ID" value="ONG39764.1"/>
    <property type="molecule type" value="Genomic_DNA"/>
</dbReference>
<dbReference type="GO" id="GO:0005886">
    <property type="term" value="C:plasma membrane"/>
    <property type="evidence" value="ECO:0007669"/>
    <property type="project" value="TreeGrafter"/>
</dbReference>
<name>A0A1S8CUV8_9GAMM</name>
<keyword evidence="1" id="KW-0472">Membrane</keyword>
<dbReference type="RefSeq" id="WP_076878127.1">
    <property type="nucleotide sequence ID" value="NZ_MLCN01000022.1"/>
</dbReference>
<feature type="transmembrane region" description="Helical" evidence="1">
    <location>
        <begin position="231"/>
        <end position="257"/>
    </location>
</feature>